<organism evidence="1 2">
    <name type="scientific">Hymenobacter setariae</name>
    <dbReference type="NCBI Taxonomy" id="2594794"/>
    <lineage>
        <taxon>Bacteria</taxon>
        <taxon>Pseudomonadati</taxon>
        <taxon>Bacteroidota</taxon>
        <taxon>Cytophagia</taxon>
        <taxon>Cytophagales</taxon>
        <taxon>Hymenobacteraceae</taxon>
        <taxon>Hymenobacter</taxon>
    </lineage>
</organism>
<dbReference type="RefSeq" id="WP_144844059.1">
    <property type="nucleotide sequence ID" value="NZ_VMRJ01000001.1"/>
</dbReference>
<dbReference type="AlphaFoldDB" id="A0A558C2Y1"/>
<keyword evidence="2" id="KW-1185">Reference proteome</keyword>
<proteinExistence type="predicted"/>
<accession>A0A558C2Y1</accession>
<dbReference type="EMBL" id="VMRJ01000001">
    <property type="protein sequence ID" value="TVT43037.1"/>
    <property type="molecule type" value="Genomic_DNA"/>
</dbReference>
<comment type="caution">
    <text evidence="1">The sequence shown here is derived from an EMBL/GenBank/DDBJ whole genome shotgun (WGS) entry which is preliminary data.</text>
</comment>
<evidence type="ECO:0000313" key="1">
    <source>
        <dbReference type="EMBL" id="TVT43037.1"/>
    </source>
</evidence>
<dbReference type="OrthoDB" id="1233889at2"/>
<sequence>MPAHSSAPNPAALPSLTDFASFYLYGLTNNPYQQSTDLERFGQLYRLVIGEHGGVGLASSFHPYQLVNPAGVTVWYAAYAQLYAQPDRAALFEAMADEQARFVVAPPASFSEFHVWPDTRLTSPENPVFSHYIPFVLPFLVRKGPAPLRWDAELANADGEPARLQPYLDAVNQAIRFVQPSPAFVLGFGEFDEQQPERLIERFMECRAMLLSQ</sequence>
<protein>
    <submittedName>
        <fullName evidence="1">Uncharacterized protein</fullName>
    </submittedName>
</protein>
<evidence type="ECO:0000313" key="2">
    <source>
        <dbReference type="Proteomes" id="UP000317624"/>
    </source>
</evidence>
<reference evidence="1 2" key="1">
    <citation type="submission" date="2019-07" db="EMBL/GenBank/DDBJ databases">
        <title>Hymenobacter sp. straun FUR1 Genome sequencing and assembly.</title>
        <authorList>
            <person name="Chhetri G."/>
        </authorList>
    </citation>
    <scope>NUCLEOTIDE SEQUENCE [LARGE SCALE GENOMIC DNA]</scope>
    <source>
        <strain evidence="1 2">Fur1</strain>
    </source>
</reference>
<name>A0A558C2Y1_9BACT</name>
<dbReference type="Proteomes" id="UP000317624">
    <property type="component" value="Unassembled WGS sequence"/>
</dbReference>
<gene>
    <name evidence="1" type="ORF">FNT36_02795</name>
</gene>